<keyword evidence="7" id="KW-0812">Transmembrane</keyword>
<dbReference type="PROSITE" id="PS51352">
    <property type="entry name" value="THIOREDOXIN_2"/>
    <property type="match status" value="1"/>
</dbReference>
<keyword evidence="7" id="KW-1133">Transmembrane helix</keyword>
<dbReference type="PANTHER" id="PTHR13887">
    <property type="entry name" value="GLUTATHIONE S-TRANSFERASE KAPPA"/>
    <property type="match status" value="1"/>
</dbReference>
<dbReference type="PANTHER" id="PTHR13887:SF14">
    <property type="entry name" value="DISULFIDE BOND FORMATION PROTEIN D"/>
    <property type="match status" value="1"/>
</dbReference>
<evidence type="ECO:0000313" key="10">
    <source>
        <dbReference type="Proteomes" id="UP000228496"/>
    </source>
</evidence>
<protein>
    <recommendedName>
        <fullName evidence="8">Thioredoxin domain-containing protein</fullName>
    </recommendedName>
</protein>
<dbReference type="GO" id="GO:0016491">
    <property type="term" value="F:oxidoreductase activity"/>
    <property type="evidence" value="ECO:0007669"/>
    <property type="project" value="UniProtKB-KW"/>
</dbReference>
<dbReference type="InterPro" id="IPR036249">
    <property type="entry name" value="Thioredoxin-like_sf"/>
</dbReference>
<keyword evidence="3" id="KW-0560">Oxidoreductase</keyword>
<proteinExistence type="inferred from homology"/>
<dbReference type="InterPro" id="IPR012336">
    <property type="entry name" value="Thioredoxin-like_fold"/>
</dbReference>
<dbReference type="EMBL" id="PCXQ01000005">
    <property type="protein sequence ID" value="PJE50716.1"/>
    <property type="molecule type" value="Genomic_DNA"/>
</dbReference>
<keyword evidence="5" id="KW-0676">Redox-active center</keyword>
<evidence type="ECO:0000256" key="7">
    <source>
        <dbReference type="SAM" id="Phobius"/>
    </source>
</evidence>
<keyword evidence="2" id="KW-0732">Signal</keyword>
<reference evidence="9 10" key="1">
    <citation type="submission" date="2017-09" db="EMBL/GenBank/DDBJ databases">
        <title>Depth-based differentiation of microbial function through sediment-hosted aquifers and enrichment of novel symbionts in the deep terrestrial subsurface.</title>
        <authorList>
            <person name="Probst A.J."/>
            <person name="Ladd B."/>
            <person name="Jarett J.K."/>
            <person name="Geller-Mcgrath D.E."/>
            <person name="Sieber C.M."/>
            <person name="Emerson J.B."/>
            <person name="Anantharaman K."/>
            <person name="Thomas B.C."/>
            <person name="Malmstrom R."/>
            <person name="Stieglmeier M."/>
            <person name="Klingl A."/>
            <person name="Woyke T."/>
            <person name="Ryan C.M."/>
            <person name="Banfield J.F."/>
        </authorList>
    </citation>
    <scope>NUCLEOTIDE SEQUENCE [LARGE SCALE GENOMIC DNA]</scope>
    <source>
        <strain evidence="9">CG10_big_fil_rev_8_21_14_0_10_36_16</strain>
    </source>
</reference>
<evidence type="ECO:0000256" key="4">
    <source>
        <dbReference type="ARBA" id="ARBA00023157"/>
    </source>
</evidence>
<feature type="compositionally biased region" description="Polar residues" evidence="6">
    <location>
        <begin position="1"/>
        <end position="14"/>
    </location>
</feature>
<evidence type="ECO:0000313" key="9">
    <source>
        <dbReference type="EMBL" id="PJE50716.1"/>
    </source>
</evidence>
<evidence type="ECO:0000256" key="5">
    <source>
        <dbReference type="ARBA" id="ARBA00023284"/>
    </source>
</evidence>
<feature type="region of interest" description="Disordered" evidence="6">
    <location>
        <begin position="1"/>
        <end position="36"/>
    </location>
</feature>
<dbReference type="Gene3D" id="3.40.30.10">
    <property type="entry name" value="Glutaredoxin"/>
    <property type="match status" value="1"/>
</dbReference>
<comment type="caution">
    <text evidence="9">The sequence shown here is derived from an EMBL/GenBank/DDBJ whole genome shotgun (WGS) entry which is preliminary data.</text>
</comment>
<evidence type="ECO:0000259" key="8">
    <source>
        <dbReference type="PROSITE" id="PS51352"/>
    </source>
</evidence>
<comment type="similarity">
    <text evidence="1">Belongs to the thioredoxin family. DsbA subfamily.</text>
</comment>
<dbReference type="SUPFAM" id="SSF52833">
    <property type="entry name" value="Thioredoxin-like"/>
    <property type="match status" value="1"/>
</dbReference>
<accession>A0A2J0QAL3</accession>
<evidence type="ECO:0000256" key="2">
    <source>
        <dbReference type="ARBA" id="ARBA00022729"/>
    </source>
</evidence>
<evidence type="ECO:0000256" key="6">
    <source>
        <dbReference type="SAM" id="MobiDB-lite"/>
    </source>
</evidence>
<keyword evidence="7" id="KW-0472">Membrane</keyword>
<evidence type="ECO:0000256" key="1">
    <source>
        <dbReference type="ARBA" id="ARBA00005791"/>
    </source>
</evidence>
<dbReference type="AlphaFoldDB" id="A0A2J0QAL3"/>
<keyword evidence="4" id="KW-1015">Disulfide bond</keyword>
<dbReference type="InterPro" id="IPR013766">
    <property type="entry name" value="Thioredoxin_domain"/>
</dbReference>
<organism evidence="9 10">
    <name type="scientific">Candidatus Yanofskybacteria bacterium CG10_big_fil_rev_8_21_14_0_10_36_16</name>
    <dbReference type="NCBI Taxonomy" id="1975096"/>
    <lineage>
        <taxon>Bacteria</taxon>
        <taxon>Candidatus Yanofskyibacteriota</taxon>
    </lineage>
</organism>
<feature type="compositionally biased region" description="Basic and acidic residues" evidence="6">
    <location>
        <begin position="15"/>
        <end position="34"/>
    </location>
</feature>
<feature type="transmembrane region" description="Helical" evidence="7">
    <location>
        <begin position="45"/>
        <end position="65"/>
    </location>
</feature>
<dbReference type="Pfam" id="PF13462">
    <property type="entry name" value="Thioredoxin_4"/>
    <property type="match status" value="1"/>
</dbReference>
<feature type="domain" description="Thioredoxin" evidence="8">
    <location>
        <begin position="53"/>
        <end position="257"/>
    </location>
</feature>
<name>A0A2J0QAL3_9BACT</name>
<gene>
    <name evidence="9" type="ORF">COV29_03200</name>
</gene>
<dbReference type="Proteomes" id="UP000228496">
    <property type="component" value="Unassembled WGS sequence"/>
</dbReference>
<sequence length="272" mass="30343">MEEQNNQNTVSDDSQMTKKERRELKKQQKEEDKVKRVRSKKTKRVVSWVVVLVLLGGVVWAMAYFGGKGVERDDSGTVILSTDITTEDWIKGNPNAELVLVEYSDFQCPACGAYYPLVKQLSEDFGDRLAIVYRHFPLITIHKNAELAARASEAAGKQGKFWEMHDVIFETQSAWSNLNREEAEKSFVSIAERLDLNVTQFVAHLNADDIANAVNDDIASARSSAVNATPTFFLNGKKLTNPNSYEAFKEIIQNSLSASELDQGAGAESESN</sequence>
<evidence type="ECO:0000256" key="3">
    <source>
        <dbReference type="ARBA" id="ARBA00023002"/>
    </source>
</evidence>